<dbReference type="Proteomes" id="UP000666240">
    <property type="component" value="Unassembled WGS sequence"/>
</dbReference>
<feature type="transmembrane region" description="Helical" evidence="9">
    <location>
        <begin position="73"/>
        <end position="94"/>
    </location>
</feature>
<dbReference type="PANTHER" id="PTHR30413:SF10">
    <property type="entry name" value="CAPSULE POLYSACCHARIDE EXPORT INNER-MEMBRANE PROTEIN CTRC"/>
    <property type="match status" value="1"/>
</dbReference>
<comment type="subcellular location">
    <subcellularLocation>
        <location evidence="9">Cell inner membrane</location>
        <topology evidence="9">Multi-pass membrane protein</topology>
    </subcellularLocation>
    <subcellularLocation>
        <location evidence="1">Cell membrane</location>
        <topology evidence="1">Multi-pass membrane protein</topology>
    </subcellularLocation>
</comment>
<evidence type="ECO:0000313" key="12">
    <source>
        <dbReference type="Proteomes" id="UP000666240"/>
    </source>
</evidence>
<dbReference type="GO" id="GO:0005886">
    <property type="term" value="C:plasma membrane"/>
    <property type="evidence" value="ECO:0007669"/>
    <property type="project" value="UniProtKB-SubCell"/>
</dbReference>
<accession>A0A8J7R3H3</accession>
<reference evidence="11" key="1">
    <citation type="submission" date="2021-03" db="EMBL/GenBank/DDBJ databases">
        <title>Genome sequencing and assembly of Tianweitania sediminis.</title>
        <authorList>
            <person name="Chhetri G."/>
        </authorList>
    </citation>
    <scope>NUCLEOTIDE SEQUENCE</scope>
    <source>
        <strain evidence="11">Z8</strain>
    </source>
</reference>
<dbReference type="Pfam" id="PF01061">
    <property type="entry name" value="ABC2_membrane"/>
    <property type="match status" value="1"/>
</dbReference>
<evidence type="ECO:0000256" key="1">
    <source>
        <dbReference type="ARBA" id="ARBA00004651"/>
    </source>
</evidence>
<evidence type="ECO:0000259" key="10">
    <source>
        <dbReference type="PROSITE" id="PS51012"/>
    </source>
</evidence>
<dbReference type="EMBL" id="JAGIYY010000012">
    <property type="protein sequence ID" value="MBP0441200.1"/>
    <property type="molecule type" value="Genomic_DNA"/>
</dbReference>
<protein>
    <recommendedName>
        <fullName evidence="9">Transport permease protein</fullName>
    </recommendedName>
</protein>
<feature type="transmembrane region" description="Helical" evidence="9">
    <location>
        <begin position="115"/>
        <end position="140"/>
    </location>
</feature>
<keyword evidence="12" id="KW-1185">Reference proteome</keyword>
<evidence type="ECO:0000256" key="9">
    <source>
        <dbReference type="RuleBase" id="RU361157"/>
    </source>
</evidence>
<comment type="caution">
    <text evidence="11">The sequence shown here is derived from an EMBL/GenBank/DDBJ whole genome shotgun (WGS) entry which is preliminary data.</text>
</comment>
<feature type="transmembrane region" description="Helical" evidence="9">
    <location>
        <begin position="152"/>
        <end position="178"/>
    </location>
</feature>
<keyword evidence="6 9" id="KW-1133">Transmembrane helix</keyword>
<evidence type="ECO:0000256" key="5">
    <source>
        <dbReference type="ARBA" id="ARBA00022692"/>
    </source>
</evidence>
<keyword evidence="5 9" id="KW-0812">Transmembrane</keyword>
<evidence type="ECO:0000256" key="6">
    <source>
        <dbReference type="ARBA" id="ARBA00022989"/>
    </source>
</evidence>
<dbReference type="RefSeq" id="WP_209337232.1">
    <property type="nucleotide sequence ID" value="NZ_JAGIYY010000012.1"/>
</dbReference>
<keyword evidence="3 9" id="KW-0813">Transport</keyword>
<feature type="domain" description="ABC transmembrane type-2" evidence="10">
    <location>
        <begin position="38"/>
        <end position="262"/>
    </location>
</feature>
<sequence length="270" mass="29981">MTPATQPRGGFARSWAYRYFVLSSIATDFRLRVVRSRLGLVWLILSPLLQVAIYALVLSAVMRARLPGIDNQYAYAIYLLAGFLAWYPFTEIVTRCVTIFIDNANAMKKIAFPRAVLPLVTLGIAVVNNLIMLAVVLAAFLLMGHAPSLTVLWLPLILAVNLGLAMGLGLCCGVLNVFIRDIGQLVQIALQFGFWLTPIVYVIDIIPASYRWIIALNPVFWVVDNYHRVLVYDLPPNWQALGAAAALACLLLALGRFMLRRSQADMMDAL</sequence>
<evidence type="ECO:0000256" key="7">
    <source>
        <dbReference type="ARBA" id="ARBA00023047"/>
    </source>
</evidence>
<evidence type="ECO:0000256" key="2">
    <source>
        <dbReference type="ARBA" id="ARBA00007783"/>
    </source>
</evidence>
<dbReference type="AlphaFoldDB" id="A0A8J7R3H3"/>
<keyword evidence="7" id="KW-0625">Polysaccharide transport</keyword>
<evidence type="ECO:0000313" key="11">
    <source>
        <dbReference type="EMBL" id="MBP0441200.1"/>
    </source>
</evidence>
<feature type="transmembrane region" description="Helical" evidence="9">
    <location>
        <begin position="40"/>
        <end position="61"/>
    </location>
</feature>
<dbReference type="PANTHER" id="PTHR30413">
    <property type="entry name" value="INNER MEMBRANE TRANSPORT PERMEASE"/>
    <property type="match status" value="1"/>
</dbReference>
<dbReference type="PROSITE" id="PS51012">
    <property type="entry name" value="ABC_TM2"/>
    <property type="match status" value="1"/>
</dbReference>
<keyword evidence="4 9" id="KW-1003">Cell membrane</keyword>
<dbReference type="GO" id="GO:0015774">
    <property type="term" value="P:polysaccharide transport"/>
    <property type="evidence" value="ECO:0007669"/>
    <property type="project" value="UniProtKB-KW"/>
</dbReference>
<feature type="transmembrane region" description="Helical" evidence="9">
    <location>
        <begin position="238"/>
        <end position="259"/>
    </location>
</feature>
<keyword evidence="7" id="KW-0762">Sugar transport</keyword>
<evidence type="ECO:0000256" key="3">
    <source>
        <dbReference type="ARBA" id="ARBA00022448"/>
    </source>
</evidence>
<evidence type="ECO:0000256" key="8">
    <source>
        <dbReference type="ARBA" id="ARBA00023136"/>
    </source>
</evidence>
<evidence type="ECO:0000256" key="4">
    <source>
        <dbReference type="ARBA" id="ARBA00022475"/>
    </source>
</evidence>
<dbReference type="InterPro" id="IPR013525">
    <property type="entry name" value="ABC2_TM"/>
</dbReference>
<dbReference type="InterPro" id="IPR047817">
    <property type="entry name" value="ABC2_TM_bact-type"/>
</dbReference>
<organism evidence="11 12">
    <name type="scientific">Tianweitania sediminis</name>
    <dbReference type="NCBI Taxonomy" id="1502156"/>
    <lineage>
        <taxon>Bacteria</taxon>
        <taxon>Pseudomonadati</taxon>
        <taxon>Pseudomonadota</taxon>
        <taxon>Alphaproteobacteria</taxon>
        <taxon>Hyphomicrobiales</taxon>
        <taxon>Phyllobacteriaceae</taxon>
        <taxon>Tianweitania</taxon>
    </lineage>
</organism>
<keyword evidence="8 9" id="KW-0472">Membrane</keyword>
<proteinExistence type="inferred from homology"/>
<dbReference type="GO" id="GO:0015920">
    <property type="term" value="P:lipopolysaccharide transport"/>
    <property type="evidence" value="ECO:0007669"/>
    <property type="project" value="TreeGrafter"/>
</dbReference>
<comment type="similarity">
    <text evidence="2 9">Belongs to the ABC-2 integral membrane protein family.</text>
</comment>
<name>A0A8J7R3H3_9HYPH</name>
<feature type="transmembrane region" description="Helical" evidence="9">
    <location>
        <begin position="185"/>
        <end position="203"/>
    </location>
</feature>
<dbReference type="GO" id="GO:0140359">
    <property type="term" value="F:ABC-type transporter activity"/>
    <property type="evidence" value="ECO:0007669"/>
    <property type="project" value="InterPro"/>
</dbReference>
<gene>
    <name evidence="11" type="ORF">J5Y06_21340</name>
</gene>